<evidence type="ECO:0000256" key="1">
    <source>
        <dbReference type="ARBA" id="ARBA00009861"/>
    </source>
</evidence>
<sequence length="266" mass="29943">MLENLASICRGEGLKTQVIYSDRTCIRARNPPQIKYPHKEYVKLTEVSSLASPFTLHIQSSPSPLISSNKYIFKLFSFTPEKLCSLKEKAIIKCSSFEAIVAHIWRARTKAVFNNPDEFSTVLFAVDIRNIISPPLPNGFAGNAVITAFATGKVSDLVEKPFSFCVEMVKEARNRVTDEYVRSVIDWLEVYRGIPATCNGNFYVSAWWKLPFCELDFGFGKAVHGGPVVSGNDEFVLLLSGGRGVNVWMALEQEKMKRFMVHVFEK</sequence>
<dbReference type="Pfam" id="PF02458">
    <property type="entry name" value="Transferase"/>
    <property type="match status" value="1"/>
</dbReference>
<name>A0AAP0RZV1_LIQFO</name>
<evidence type="ECO:0008006" key="4">
    <source>
        <dbReference type="Google" id="ProtNLM"/>
    </source>
</evidence>
<dbReference type="Gene3D" id="3.30.559.10">
    <property type="entry name" value="Chloramphenicol acetyltransferase-like domain"/>
    <property type="match status" value="1"/>
</dbReference>
<dbReference type="EMBL" id="JBBPBK010000003">
    <property type="protein sequence ID" value="KAK9288240.1"/>
    <property type="molecule type" value="Genomic_DNA"/>
</dbReference>
<evidence type="ECO:0000313" key="2">
    <source>
        <dbReference type="EMBL" id="KAK9288240.1"/>
    </source>
</evidence>
<dbReference type="InterPro" id="IPR023213">
    <property type="entry name" value="CAT-like_dom_sf"/>
</dbReference>
<dbReference type="InterPro" id="IPR050317">
    <property type="entry name" value="Plant_Fungal_Acyltransferase"/>
</dbReference>
<comment type="similarity">
    <text evidence="1">Belongs to the plant acyltransferase family.</text>
</comment>
<dbReference type="Proteomes" id="UP001415857">
    <property type="component" value="Unassembled WGS sequence"/>
</dbReference>
<comment type="caution">
    <text evidence="2">The sequence shown here is derived from an EMBL/GenBank/DDBJ whole genome shotgun (WGS) entry which is preliminary data.</text>
</comment>
<dbReference type="GO" id="GO:0016747">
    <property type="term" value="F:acyltransferase activity, transferring groups other than amino-acyl groups"/>
    <property type="evidence" value="ECO:0007669"/>
    <property type="project" value="TreeGrafter"/>
</dbReference>
<reference evidence="2 3" key="1">
    <citation type="journal article" date="2024" name="Plant J.">
        <title>Genome sequences and population genomics reveal climatic adaptation and genomic divergence between two closely related sweetgum species.</title>
        <authorList>
            <person name="Xu W.Q."/>
            <person name="Ren C.Q."/>
            <person name="Zhang X.Y."/>
            <person name="Comes H.P."/>
            <person name="Liu X.H."/>
            <person name="Li Y.G."/>
            <person name="Kettle C.J."/>
            <person name="Jalonen R."/>
            <person name="Gaisberger H."/>
            <person name="Ma Y.Z."/>
            <person name="Qiu Y.X."/>
        </authorList>
    </citation>
    <scope>NUCLEOTIDE SEQUENCE [LARGE SCALE GENOMIC DNA]</scope>
    <source>
        <strain evidence="2">Hangzhou</strain>
    </source>
</reference>
<gene>
    <name evidence="2" type="ORF">L1049_016689</name>
</gene>
<dbReference type="PANTHER" id="PTHR31642:SF231">
    <property type="entry name" value="BAHD FAMILY ACYLTRANSFERASE, CLADE V"/>
    <property type="match status" value="1"/>
</dbReference>
<dbReference type="PANTHER" id="PTHR31642">
    <property type="entry name" value="TRICHOTHECENE 3-O-ACETYLTRANSFERASE"/>
    <property type="match status" value="1"/>
</dbReference>
<proteinExistence type="inferred from homology"/>
<dbReference type="AlphaFoldDB" id="A0AAP0RZV1"/>
<evidence type="ECO:0000313" key="3">
    <source>
        <dbReference type="Proteomes" id="UP001415857"/>
    </source>
</evidence>
<keyword evidence="3" id="KW-1185">Reference proteome</keyword>
<protein>
    <recommendedName>
        <fullName evidence="4">Omega-hydroxypalmitate O-feruloyl transferase</fullName>
    </recommendedName>
</protein>
<accession>A0AAP0RZV1</accession>
<organism evidence="2 3">
    <name type="scientific">Liquidambar formosana</name>
    <name type="common">Formosan gum</name>
    <dbReference type="NCBI Taxonomy" id="63359"/>
    <lineage>
        <taxon>Eukaryota</taxon>
        <taxon>Viridiplantae</taxon>
        <taxon>Streptophyta</taxon>
        <taxon>Embryophyta</taxon>
        <taxon>Tracheophyta</taxon>
        <taxon>Spermatophyta</taxon>
        <taxon>Magnoliopsida</taxon>
        <taxon>eudicotyledons</taxon>
        <taxon>Gunneridae</taxon>
        <taxon>Pentapetalae</taxon>
        <taxon>Saxifragales</taxon>
        <taxon>Altingiaceae</taxon>
        <taxon>Liquidambar</taxon>
    </lineage>
</organism>